<dbReference type="InParanoid" id="A0A2T3AMJ7"/>
<organism evidence="2 3">
    <name type="scientific">Coniella lustricola</name>
    <dbReference type="NCBI Taxonomy" id="2025994"/>
    <lineage>
        <taxon>Eukaryota</taxon>
        <taxon>Fungi</taxon>
        <taxon>Dikarya</taxon>
        <taxon>Ascomycota</taxon>
        <taxon>Pezizomycotina</taxon>
        <taxon>Sordariomycetes</taxon>
        <taxon>Sordariomycetidae</taxon>
        <taxon>Diaporthales</taxon>
        <taxon>Schizoparmaceae</taxon>
        <taxon>Coniella</taxon>
    </lineage>
</organism>
<keyword evidence="1" id="KW-0472">Membrane</keyword>
<dbReference type="AlphaFoldDB" id="A0A2T3AMJ7"/>
<keyword evidence="1" id="KW-1133">Transmembrane helix</keyword>
<sequence>MKQHDLASTPSSGSTPSIISNKGSLFAKRQLACTVAPDHGQIYGHAGLCLPRNFPMQEPAVDASIGEAVMRIDAKGHQPTSKKYLVFMSSILVSLFALLPLLPPQSPPVPSNFACMVKIITRRAHPDNNSDPDKTTWPRPTVQRILCDACEQLS</sequence>
<dbReference type="Proteomes" id="UP000241462">
    <property type="component" value="Unassembled WGS sequence"/>
</dbReference>
<reference evidence="2 3" key="1">
    <citation type="journal article" date="2018" name="Mycol. Prog.">
        <title>Coniella lustricola, a new species from submerged detritus.</title>
        <authorList>
            <person name="Raudabaugh D.B."/>
            <person name="Iturriaga T."/>
            <person name="Carver A."/>
            <person name="Mondo S."/>
            <person name="Pangilinan J."/>
            <person name="Lipzen A."/>
            <person name="He G."/>
            <person name="Amirebrahimi M."/>
            <person name="Grigoriev I.V."/>
            <person name="Miller A.N."/>
        </authorList>
    </citation>
    <scope>NUCLEOTIDE SEQUENCE [LARGE SCALE GENOMIC DNA]</scope>
    <source>
        <strain evidence="2 3">B22-T-1</strain>
    </source>
</reference>
<gene>
    <name evidence="2" type="ORF">BD289DRAFT_154051</name>
</gene>
<proteinExistence type="predicted"/>
<name>A0A2T3AMJ7_9PEZI</name>
<protein>
    <submittedName>
        <fullName evidence="2">Uncharacterized protein</fullName>
    </submittedName>
</protein>
<dbReference type="EMBL" id="KZ678374">
    <property type="protein sequence ID" value="PSS03557.1"/>
    <property type="molecule type" value="Genomic_DNA"/>
</dbReference>
<keyword evidence="3" id="KW-1185">Reference proteome</keyword>
<accession>A0A2T3AMJ7</accession>
<evidence type="ECO:0000313" key="2">
    <source>
        <dbReference type="EMBL" id="PSS03557.1"/>
    </source>
</evidence>
<evidence type="ECO:0000256" key="1">
    <source>
        <dbReference type="SAM" id="Phobius"/>
    </source>
</evidence>
<keyword evidence="1" id="KW-0812">Transmembrane</keyword>
<feature type="transmembrane region" description="Helical" evidence="1">
    <location>
        <begin position="84"/>
        <end position="102"/>
    </location>
</feature>
<evidence type="ECO:0000313" key="3">
    <source>
        <dbReference type="Proteomes" id="UP000241462"/>
    </source>
</evidence>